<keyword evidence="4" id="KW-0690">Ribosome biogenesis</keyword>
<accession>A0A975IIL1</accession>
<evidence type="ECO:0000313" key="6">
    <source>
        <dbReference type="EMBL" id="QTR55057.1"/>
    </source>
</evidence>
<dbReference type="InterPro" id="IPR039255">
    <property type="entry name" value="YceD_bac"/>
</dbReference>
<evidence type="ECO:0000256" key="3">
    <source>
        <dbReference type="ARBA" id="ARBA00015716"/>
    </source>
</evidence>
<proteinExistence type="inferred from homology"/>
<dbReference type="AlphaFoldDB" id="A0A975IIL1"/>
<gene>
    <name evidence="6" type="ORF">J9260_08245</name>
</gene>
<dbReference type="KEGG" id="tun:J9260_08245"/>
<dbReference type="EMBL" id="CP072793">
    <property type="protein sequence ID" value="QTR55057.1"/>
    <property type="molecule type" value="Genomic_DNA"/>
</dbReference>
<organism evidence="6 7">
    <name type="scientific">Thiothrix unzii</name>
    <dbReference type="NCBI Taxonomy" id="111769"/>
    <lineage>
        <taxon>Bacteria</taxon>
        <taxon>Pseudomonadati</taxon>
        <taxon>Pseudomonadota</taxon>
        <taxon>Gammaproteobacteria</taxon>
        <taxon>Thiotrichales</taxon>
        <taxon>Thiotrichaceae</taxon>
        <taxon>Thiothrix</taxon>
    </lineage>
</organism>
<evidence type="ECO:0000256" key="2">
    <source>
        <dbReference type="ARBA" id="ARBA00010740"/>
    </source>
</evidence>
<keyword evidence="7" id="KW-1185">Reference proteome</keyword>
<dbReference type="PANTHER" id="PTHR38099:SF1">
    <property type="entry name" value="LARGE RIBOSOMAL RNA SUBUNIT ACCUMULATION PROTEIN YCED"/>
    <property type="match status" value="1"/>
</dbReference>
<evidence type="ECO:0000256" key="1">
    <source>
        <dbReference type="ARBA" id="ARBA00002868"/>
    </source>
</evidence>
<reference evidence="6" key="1">
    <citation type="submission" date="2021-04" db="EMBL/GenBank/DDBJ databases">
        <title>Genomics, taxonomy and metabolism of representatives of sulfur bacteria of the genus Thiothrix: Thiothrix fructosivorans QT, Thiothrix unzii A1T and three new species, Thiothrix subterranea sp. nov., Thiothrix litoralis sp. nov. and 'Candidatus Thiothrix anitrata' sp. nov.</title>
        <authorList>
            <person name="Ravin N.V."/>
            <person name="Smolyakov D."/>
            <person name="Rudenko T.S."/>
            <person name="Mardanov A.V."/>
            <person name="Beletsky A.V."/>
            <person name="Markov N.D."/>
            <person name="Fomenkov A.I."/>
            <person name="Roberts R.J."/>
            <person name="Karnachuk O.V."/>
            <person name="Novikov A."/>
            <person name="Grabovich M.Y."/>
        </authorList>
    </citation>
    <scope>NUCLEOTIDE SEQUENCE</scope>
    <source>
        <strain evidence="6">A1</strain>
    </source>
</reference>
<evidence type="ECO:0000256" key="5">
    <source>
        <dbReference type="ARBA" id="ARBA00031841"/>
    </source>
</evidence>
<dbReference type="Pfam" id="PF02620">
    <property type="entry name" value="YceD"/>
    <property type="match status" value="1"/>
</dbReference>
<evidence type="ECO:0000256" key="4">
    <source>
        <dbReference type="ARBA" id="ARBA00022517"/>
    </source>
</evidence>
<comment type="function">
    <text evidence="1">Plays a role in synthesis, processing and/or stability of 23S rRNA.</text>
</comment>
<evidence type="ECO:0000313" key="7">
    <source>
        <dbReference type="Proteomes" id="UP000672009"/>
    </source>
</evidence>
<dbReference type="Proteomes" id="UP000672009">
    <property type="component" value="Chromosome"/>
</dbReference>
<dbReference type="GO" id="GO:0042254">
    <property type="term" value="P:ribosome biogenesis"/>
    <property type="evidence" value="ECO:0007669"/>
    <property type="project" value="UniProtKB-KW"/>
</dbReference>
<comment type="similarity">
    <text evidence="2">Belongs to the DUF177 domain family.</text>
</comment>
<dbReference type="InterPro" id="IPR003772">
    <property type="entry name" value="YceD"/>
</dbReference>
<dbReference type="PANTHER" id="PTHR38099">
    <property type="entry name" value="LARGE RIBOSOMAL RNA SUBUNIT ACCUMULATION PROTEIN YCED"/>
    <property type="match status" value="1"/>
</dbReference>
<dbReference type="GO" id="GO:0005829">
    <property type="term" value="C:cytosol"/>
    <property type="evidence" value="ECO:0007669"/>
    <property type="project" value="TreeGrafter"/>
</dbReference>
<name>A0A975IIL1_9GAMM</name>
<protein>
    <recommendedName>
        <fullName evidence="3">Large ribosomal RNA subunit accumulation protein YceD</fullName>
    </recommendedName>
    <alternativeName>
        <fullName evidence="5">23S rRNA accumulation protein YceD</fullName>
    </alternativeName>
</protein>
<sequence length="181" mass="20249">MLNRLPVDVNPFKLVEQGRCLAGVMPLQQLPRLVEVVLAGTQDVAVTLDFTRSIGGRPMIKGHIRGNVVLECQRCMQPVTIPLDVPVEVALTTFESDERPEQEGLEAWLVEDERLFIQDFVEDEILLALPLAAKHEQCEPVRKLIEALPSDVVLTESGQEDSAVITKKNPFAVLKDWKKTE</sequence>